<gene>
    <name evidence="1" type="ORF">CDD80_1831</name>
</gene>
<dbReference type="Proteomes" id="UP000226431">
    <property type="component" value="Unassembled WGS sequence"/>
</dbReference>
<proteinExistence type="predicted"/>
<name>A0A2C5ZAA6_9HYPO</name>
<organism evidence="1 2">
    <name type="scientific">Ophiocordyceps camponoti-rufipedis</name>
    <dbReference type="NCBI Taxonomy" id="2004952"/>
    <lineage>
        <taxon>Eukaryota</taxon>
        <taxon>Fungi</taxon>
        <taxon>Dikarya</taxon>
        <taxon>Ascomycota</taxon>
        <taxon>Pezizomycotina</taxon>
        <taxon>Sordariomycetes</taxon>
        <taxon>Hypocreomycetidae</taxon>
        <taxon>Hypocreales</taxon>
        <taxon>Ophiocordycipitaceae</taxon>
        <taxon>Ophiocordyceps</taxon>
    </lineage>
</organism>
<dbReference type="EMBL" id="NJES01000180">
    <property type="protein sequence ID" value="PHH76101.1"/>
    <property type="molecule type" value="Genomic_DNA"/>
</dbReference>
<evidence type="ECO:0000313" key="1">
    <source>
        <dbReference type="EMBL" id="PHH76101.1"/>
    </source>
</evidence>
<evidence type="ECO:0000313" key="2">
    <source>
        <dbReference type="Proteomes" id="UP000226431"/>
    </source>
</evidence>
<dbReference type="AlphaFoldDB" id="A0A2C5ZAA6"/>
<comment type="caution">
    <text evidence="1">The sequence shown here is derived from an EMBL/GenBank/DDBJ whole genome shotgun (WGS) entry which is preliminary data.</text>
</comment>
<keyword evidence="2" id="KW-1185">Reference proteome</keyword>
<dbReference type="OrthoDB" id="4924915at2759"/>
<reference evidence="1 2" key="1">
    <citation type="submission" date="2017-06" db="EMBL/GenBank/DDBJ databases">
        <title>Ant-infecting Ophiocordyceps genomes reveal a high diversity of potential behavioral manipulation genes and a possible major role for enterotoxins.</title>
        <authorList>
            <person name="De Bekker C."/>
            <person name="Evans H.C."/>
            <person name="Brachmann A."/>
            <person name="Hughes D.P."/>
        </authorList>
    </citation>
    <scope>NUCLEOTIDE SEQUENCE [LARGE SCALE GENOMIC DNA]</scope>
    <source>
        <strain evidence="1 2">Map16</strain>
    </source>
</reference>
<dbReference type="STRING" id="2004952.A0A2C5ZAA6"/>
<protein>
    <submittedName>
        <fullName evidence="1">Uncharacterized protein</fullName>
    </submittedName>
</protein>
<sequence length="153" mass="17228">MVRALCNHTGHLITWIKHNKGKEWLGKSGERNPIVVEDRTFEIGPSDWKLQPPCTFIQDLSVDFSLSNRLFAGTNDEITIAIGPMLKPKVLARHPDRGFHTTLNLNLTESFGSPVVQLNTLQKISLNDISGTDYFAGDWWKFKGMLLCCANDD</sequence>
<accession>A0A2C5ZAA6</accession>